<organism evidence="4 5">
    <name type="scientific">Leptospira meyeri</name>
    <dbReference type="NCBI Taxonomy" id="29508"/>
    <lineage>
        <taxon>Bacteria</taxon>
        <taxon>Pseudomonadati</taxon>
        <taxon>Spirochaetota</taxon>
        <taxon>Spirochaetia</taxon>
        <taxon>Leptospirales</taxon>
        <taxon>Leptospiraceae</taxon>
        <taxon>Leptospira</taxon>
    </lineage>
</organism>
<dbReference type="CDD" id="cd07043">
    <property type="entry name" value="STAS_anti-anti-sigma_factors"/>
    <property type="match status" value="1"/>
</dbReference>
<dbReference type="InterPro" id="IPR003658">
    <property type="entry name" value="Anti-sigma_ant"/>
</dbReference>
<dbReference type="AlphaFoldDB" id="A0A4R8MS25"/>
<evidence type="ECO:0000256" key="2">
    <source>
        <dbReference type="RuleBase" id="RU003749"/>
    </source>
</evidence>
<dbReference type="GO" id="GO:0043856">
    <property type="term" value="F:anti-sigma factor antagonist activity"/>
    <property type="evidence" value="ECO:0007669"/>
    <property type="project" value="InterPro"/>
</dbReference>
<name>A0A4R8MS25_LEPME</name>
<sequence>MYLVLSDVVLTEVMFQYEINRENDKAIVLLKGSLSLRDTPKLKADIKSLIDTEDVKELVLDFKNLSYLDSSGIGILLHTYSWTKEKKKQVRIIHLSEEVKTIFTVANLLDIFQLKESD</sequence>
<dbReference type="Proteomes" id="UP000294684">
    <property type="component" value="Unassembled WGS sequence"/>
</dbReference>
<dbReference type="SUPFAM" id="SSF52091">
    <property type="entry name" value="SpoIIaa-like"/>
    <property type="match status" value="1"/>
</dbReference>
<gene>
    <name evidence="4" type="ORF">CLV96_0913</name>
</gene>
<dbReference type="Gene3D" id="3.30.750.24">
    <property type="entry name" value="STAS domain"/>
    <property type="match status" value="1"/>
</dbReference>
<evidence type="ECO:0000259" key="3">
    <source>
        <dbReference type="PROSITE" id="PS50801"/>
    </source>
</evidence>
<dbReference type="Pfam" id="PF01740">
    <property type="entry name" value="STAS"/>
    <property type="match status" value="1"/>
</dbReference>
<evidence type="ECO:0000256" key="1">
    <source>
        <dbReference type="ARBA" id="ARBA00009013"/>
    </source>
</evidence>
<comment type="caution">
    <text evidence="4">The sequence shown here is derived from an EMBL/GenBank/DDBJ whole genome shotgun (WGS) entry which is preliminary data.</text>
</comment>
<protein>
    <recommendedName>
        <fullName evidence="2">Anti-sigma factor antagonist</fullName>
    </recommendedName>
</protein>
<accession>A0A4R8MS25</accession>
<dbReference type="STRING" id="1193051.LEP1GSC017_3047"/>
<keyword evidence="5" id="KW-1185">Reference proteome</keyword>
<comment type="similarity">
    <text evidence="1 2">Belongs to the anti-sigma-factor antagonist family.</text>
</comment>
<dbReference type="PANTHER" id="PTHR33495">
    <property type="entry name" value="ANTI-SIGMA FACTOR ANTAGONIST TM_1081-RELATED-RELATED"/>
    <property type="match status" value="1"/>
</dbReference>
<evidence type="ECO:0000313" key="4">
    <source>
        <dbReference type="EMBL" id="TDY71934.1"/>
    </source>
</evidence>
<evidence type="ECO:0000313" key="5">
    <source>
        <dbReference type="Proteomes" id="UP000294684"/>
    </source>
</evidence>
<dbReference type="EMBL" id="SORO01000001">
    <property type="protein sequence ID" value="TDY71934.1"/>
    <property type="molecule type" value="Genomic_DNA"/>
</dbReference>
<dbReference type="InterPro" id="IPR036513">
    <property type="entry name" value="STAS_dom_sf"/>
</dbReference>
<dbReference type="PROSITE" id="PS50801">
    <property type="entry name" value="STAS"/>
    <property type="match status" value="1"/>
</dbReference>
<dbReference type="NCBIfam" id="TIGR00377">
    <property type="entry name" value="ant_ant_sig"/>
    <property type="match status" value="1"/>
</dbReference>
<reference evidence="4 5" key="1">
    <citation type="submission" date="2019-03" db="EMBL/GenBank/DDBJ databases">
        <title>Genomic Encyclopedia of Archaeal and Bacterial Type Strains, Phase II (KMG-II): from individual species to whole genera.</title>
        <authorList>
            <person name="Goeker M."/>
        </authorList>
    </citation>
    <scope>NUCLEOTIDE SEQUENCE [LARGE SCALE GENOMIC DNA]</scope>
    <source>
        <strain evidence="4 5">DSM 21537</strain>
    </source>
</reference>
<dbReference type="InterPro" id="IPR002645">
    <property type="entry name" value="STAS_dom"/>
</dbReference>
<proteinExistence type="inferred from homology"/>
<feature type="domain" description="STAS" evidence="3">
    <location>
        <begin position="15"/>
        <end position="118"/>
    </location>
</feature>